<evidence type="ECO:0000313" key="2">
    <source>
        <dbReference type="EMBL" id="KAA6393098.1"/>
    </source>
</evidence>
<feature type="compositionally biased region" description="Low complexity" evidence="1">
    <location>
        <begin position="379"/>
        <end position="408"/>
    </location>
</feature>
<name>A0A5J4WDT6_9EUKA</name>
<sequence>MELAPNNHNQPISRTPLFGSFVAYALEKQVRHGQQIGSADTNRDNEASRPPSFLINQNIEQFVLTLVDKLVHELLNKTDLPTSSSEQRQLGLGSIPNELCVPSRIIVRPEMSRIRQNIKQLGQYNSLMADADPPALNIQPGNNLQAEQPPVTLQTPQMKQDAVLPFMKSLLNQTAHTPEEEHQIQQINSAKLLIEQYYNKKIADMDQTGKRATKYELEAHDDRIQSTLGLEVNKKGAIERAGDADLEFEAEICKLAVDGQRAAATAITSLATGDFESATQWMLISHHYDRIIAGKAQQRREQALVPDIFKDLLGPNVGISEVLDQKSKDKLKKQEKIAKLIEQPKESQTITPKSLSIFHIAESLVTIQQQLKQLSPMEPSQLQQPSQFPNQQQNQFQSQFSSLLPNQPASTNATAAPQAKYE</sequence>
<accession>A0A5J4WDT6</accession>
<dbReference type="EMBL" id="SNRW01002340">
    <property type="protein sequence ID" value="KAA6393098.1"/>
    <property type="molecule type" value="Genomic_DNA"/>
</dbReference>
<protein>
    <submittedName>
        <fullName evidence="2">Uncharacterized protein</fullName>
    </submittedName>
</protein>
<gene>
    <name evidence="2" type="ORF">EZS28_011375</name>
</gene>
<comment type="caution">
    <text evidence="2">The sequence shown here is derived from an EMBL/GenBank/DDBJ whole genome shotgun (WGS) entry which is preliminary data.</text>
</comment>
<dbReference type="AlphaFoldDB" id="A0A5J4WDT6"/>
<evidence type="ECO:0000313" key="3">
    <source>
        <dbReference type="Proteomes" id="UP000324800"/>
    </source>
</evidence>
<proteinExistence type="predicted"/>
<organism evidence="2 3">
    <name type="scientific">Streblomastix strix</name>
    <dbReference type="NCBI Taxonomy" id="222440"/>
    <lineage>
        <taxon>Eukaryota</taxon>
        <taxon>Metamonada</taxon>
        <taxon>Preaxostyla</taxon>
        <taxon>Oxymonadida</taxon>
        <taxon>Streblomastigidae</taxon>
        <taxon>Streblomastix</taxon>
    </lineage>
</organism>
<reference evidence="2 3" key="1">
    <citation type="submission" date="2019-03" db="EMBL/GenBank/DDBJ databases">
        <title>Single cell metagenomics reveals metabolic interactions within the superorganism composed of flagellate Streblomastix strix and complex community of Bacteroidetes bacteria on its surface.</title>
        <authorList>
            <person name="Treitli S.C."/>
            <person name="Kolisko M."/>
            <person name="Husnik F."/>
            <person name="Keeling P."/>
            <person name="Hampl V."/>
        </authorList>
    </citation>
    <scope>NUCLEOTIDE SEQUENCE [LARGE SCALE GENOMIC DNA]</scope>
    <source>
        <strain evidence="2">ST1C</strain>
    </source>
</reference>
<feature type="region of interest" description="Disordered" evidence="1">
    <location>
        <begin position="376"/>
        <end position="422"/>
    </location>
</feature>
<evidence type="ECO:0000256" key="1">
    <source>
        <dbReference type="SAM" id="MobiDB-lite"/>
    </source>
</evidence>
<dbReference type="Proteomes" id="UP000324800">
    <property type="component" value="Unassembled WGS sequence"/>
</dbReference>